<evidence type="ECO:0000313" key="2">
    <source>
        <dbReference type="EMBL" id="MXV60971.1"/>
    </source>
</evidence>
<protein>
    <submittedName>
        <fullName evidence="2">Zinc ribbon domain-containing protein</fullName>
    </submittedName>
</protein>
<feature type="domain" description="DUF8045" evidence="1">
    <location>
        <begin position="3"/>
        <end position="134"/>
    </location>
</feature>
<dbReference type="Proteomes" id="UP000434101">
    <property type="component" value="Unassembled WGS sequence"/>
</dbReference>
<organism evidence="2 3">
    <name type="scientific">Natronorubrum halalkaliphilum</name>
    <dbReference type="NCBI Taxonomy" id="2691917"/>
    <lineage>
        <taxon>Archaea</taxon>
        <taxon>Methanobacteriati</taxon>
        <taxon>Methanobacteriota</taxon>
        <taxon>Stenosarchaea group</taxon>
        <taxon>Halobacteria</taxon>
        <taxon>Halobacteriales</taxon>
        <taxon>Natrialbaceae</taxon>
        <taxon>Natronorubrum</taxon>
    </lineage>
</organism>
<gene>
    <name evidence="2" type="ORF">GS429_02620</name>
</gene>
<proteinExistence type="predicted"/>
<dbReference type="InterPro" id="IPR058358">
    <property type="entry name" value="DUF8045"/>
</dbReference>
<dbReference type="Pfam" id="PF26193">
    <property type="entry name" value="DUF8045"/>
    <property type="match status" value="1"/>
</dbReference>
<name>A0A6B0VGN9_9EURY</name>
<evidence type="ECO:0000313" key="3">
    <source>
        <dbReference type="Proteomes" id="UP000434101"/>
    </source>
</evidence>
<evidence type="ECO:0000259" key="1">
    <source>
        <dbReference type="Pfam" id="PF26193"/>
    </source>
</evidence>
<accession>A0A6B0VGN9</accession>
<reference evidence="2 3" key="1">
    <citation type="submission" date="2020-01" db="EMBL/GenBank/DDBJ databases">
        <title>Natronorubrum sp. JWXQ-INN 674 isolated from Inner Mongolia Autonomous Region of China.</title>
        <authorList>
            <person name="Xue Q."/>
        </authorList>
    </citation>
    <scope>NUCLEOTIDE SEQUENCE [LARGE SCALE GENOMIC DNA]</scope>
    <source>
        <strain evidence="2 3">JWXQ-INN-674</strain>
    </source>
</reference>
<dbReference type="AlphaFoldDB" id="A0A6B0VGN9"/>
<dbReference type="OrthoDB" id="190808at2157"/>
<dbReference type="EMBL" id="WUYX01000013">
    <property type="protein sequence ID" value="MXV60971.1"/>
    <property type="molecule type" value="Genomic_DNA"/>
</dbReference>
<comment type="caution">
    <text evidence="2">The sequence shown here is derived from an EMBL/GenBank/DDBJ whole genome shotgun (WGS) entry which is preliminary data.</text>
</comment>
<keyword evidence="3" id="KW-1185">Reference proteome</keyword>
<dbReference type="RefSeq" id="WP_160062443.1">
    <property type="nucleotide sequence ID" value="NZ_WUYX01000013.1"/>
</dbReference>
<sequence>MKVRYYADAEVQSWHEHTIRLLRTIHDERGLSVEIDRIDERYSSITDFPGKIRYPTPEAVYERDLKRNRDLTERIDHRPSDAYKPYGNFDIAGNIALVDEEGTVQWASTLPGYADGYGPDAGPHTSLDFLEDIAISPSNRVCVECLQLLDGDETFCPNCGYEPP</sequence>